<dbReference type="PANTHER" id="PTHR46546">
    <property type="entry name" value="SHEWANELLA-LIKE PROTEIN PHOSPHATASE 1"/>
    <property type="match status" value="1"/>
</dbReference>
<dbReference type="InterPro" id="IPR029052">
    <property type="entry name" value="Metallo-depent_PP-like"/>
</dbReference>
<evidence type="ECO:0000259" key="1">
    <source>
        <dbReference type="Pfam" id="PF00149"/>
    </source>
</evidence>
<reference evidence="2 3" key="1">
    <citation type="submission" date="2016-10" db="EMBL/GenBank/DDBJ databases">
        <authorList>
            <person name="de Groot N.N."/>
        </authorList>
    </citation>
    <scope>NUCLEOTIDE SEQUENCE [LARGE SCALE GENOMIC DNA]</scope>
    <source>
        <strain evidence="2 3">DSM 527</strain>
    </source>
</reference>
<evidence type="ECO:0000313" key="3">
    <source>
        <dbReference type="Proteomes" id="UP000199045"/>
    </source>
</evidence>
<dbReference type="Proteomes" id="UP000199045">
    <property type="component" value="Unassembled WGS sequence"/>
</dbReference>
<dbReference type="InterPro" id="IPR004843">
    <property type="entry name" value="Calcineurin-like_PHP"/>
</dbReference>
<protein>
    <submittedName>
        <fullName evidence="2">Calcineurin-like phosphoesterase</fullName>
    </submittedName>
</protein>
<dbReference type="RefSeq" id="WP_089834598.1">
    <property type="nucleotide sequence ID" value="NZ_FNBN01000004.1"/>
</dbReference>
<evidence type="ECO:0000313" key="2">
    <source>
        <dbReference type="EMBL" id="SDG48819.1"/>
    </source>
</evidence>
<sequence>MPEKIEISLQIPHADPNKQDRFFSLRLKRELINERSVFKGGGGMFVISDVGGDFQKFCKILYRGKIIDKQLNWVFKEGHVIILGNCLEDNEDVLECLWLIYSLEEKAEKMNGHLHFILGDKEIKNLNGQWRFRHPQYAKAEKVGRNASTVLYDGSNELWRWLKTKNLIEKIGHTLFVHGGLSMRVLYGARTIEEINSLAKTLGNPKSLFKSPTIGDIFPGNGNIEGEGVRSDEDQVNKILKRFKVKRIVSGYQAAEKIELFYAGKLINVHTGHMEEHSDGLLIKGRHFFRIKSNGKPEEMP</sequence>
<dbReference type="AlphaFoldDB" id="A0A1G7UNX9"/>
<dbReference type="GO" id="GO:0016787">
    <property type="term" value="F:hydrolase activity"/>
    <property type="evidence" value="ECO:0007669"/>
    <property type="project" value="InterPro"/>
</dbReference>
<accession>A0A1G7UNX9</accession>
<dbReference type="OrthoDB" id="7550081at2"/>
<gene>
    <name evidence="2" type="ORF">SAMN04488121_104440</name>
</gene>
<dbReference type="SUPFAM" id="SSF56300">
    <property type="entry name" value="Metallo-dependent phosphatases"/>
    <property type="match status" value="1"/>
</dbReference>
<dbReference type="STRING" id="104663.SAMN04488121_104440"/>
<feature type="domain" description="Calcineurin-like phosphoesterase" evidence="1">
    <location>
        <begin position="46"/>
        <end position="251"/>
    </location>
</feature>
<name>A0A1G7UNX9_CHIFI</name>
<dbReference type="Gene3D" id="3.60.21.10">
    <property type="match status" value="1"/>
</dbReference>
<dbReference type="PANTHER" id="PTHR46546:SF4">
    <property type="entry name" value="SHEWANELLA-LIKE PROTEIN PHOSPHATASE 1"/>
    <property type="match status" value="1"/>
</dbReference>
<dbReference type="Pfam" id="PF00149">
    <property type="entry name" value="Metallophos"/>
    <property type="match status" value="1"/>
</dbReference>
<proteinExistence type="predicted"/>
<organism evidence="2 3">
    <name type="scientific">Chitinophaga filiformis</name>
    <name type="common">Myxococcus filiformis</name>
    <name type="synonym">Flexibacter filiformis</name>
    <dbReference type="NCBI Taxonomy" id="104663"/>
    <lineage>
        <taxon>Bacteria</taxon>
        <taxon>Pseudomonadati</taxon>
        <taxon>Bacteroidota</taxon>
        <taxon>Chitinophagia</taxon>
        <taxon>Chitinophagales</taxon>
        <taxon>Chitinophagaceae</taxon>
        <taxon>Chitinophaga</taxon>
    </lineage>
</organism>
<dbReference type="EMBL" id="FNBN01000004">
    <property type="protein sequence ID" value="SDG48819.1"/>
    <property type="molecule type" value="Genomic_DNA"/>
</dbReference>